<protein>
    <recommendedName>
        <fullName evidence="4">AsmA-like C-terminal domain-containing protein</fullName>
    </recommendedName>
</protein>
<proteinExistence type="predicted"/>
<dbReference type="RefSeq" id="WP_238228045.1">
    <property type="nucleotide sequence ID" value="NZ_BPQD01000039.1"/>
</dbReference>
<comment type="caution">
    <text evidence="2">The sequence shown here is derived from an EMBL/GenBank/DDBJ whole genome shotgun (WGS) entry which is preliminary data.</text>
</comment>
<evidence type="ECO:0000313" key="2">
    <source>
        <dbReference type="EMBL" id="MDN3591493.1"/>
    </source>
</evidence>
<dbReference type="Proteomes" id="UP001224644">
    <property type="component" value="Unassembled WGS sequence"/>
</dbReference>
<evidence type="ECO:0008006" key="4">
    <source>
        <dbReference type="Google" id="ProtNLM"/>
    </source>
</evidence>
<evidence type="ECO:0000256" key="1">
    <source>
        <dbReference type="SAM" id="SignalP"/>
    </source>
</evidence>
<accession>A0ABT8BHW9</accession>
<evidence type="ECO:0000313" key="3">
    <source>
        <dbReference type="Proteomes" id="UP001224644"/>
    </source>
</evidence>
<reference evidence="3" key="1">
    <citation type="journal article" date="2019" name="Int. J. Syst. Evol. Microbiol.">
        <title>The Global Catalogue of Microorganisms (GCM) 10K type strain sequencing project: providing services to taxonomists for standard genome sequencing and annotation.</title>
        <authorList>
            <consortium name="The Broad Institute Genomics Platform"/>
            <consortium name="The Broad Institute Genome Sequencing Center for Infectious Disease"/>
            <person name="Wu L."/>
            <person name="Ma J."/>
        </authorList>
    </citation>
    <scope>NUCLEOTIDE SEQUENCE [LARGE SCALE GENOMIC DNA]</scope>
    <source>
        <strain evidence="3">CECT 7069</strain>
    </source>
</reference>
<gene>
    <name evidence="2" type="ORF">QWZ12_12820</name>
</gene>
<name>A0ABT8BHW9_9HYPH</name>
<feature type="chain" id="PRO_5046194289" description="AsmA-like C-terminal domain-containing protein" evidence="1">
    <location>
        <begin position="38"/>
        <end position="604"/>
    </location>
</feature>
<organism evidence="2 3">
    <name type="scientific">Methylobacterium adhaesivum</name>
    <dbReference type="NCBI Taxonomy" id="333297"/>
    <lineage>
        <taxon>Bacteria</taxon>
        <taxon>Pseudomonadati</taxon>
        <taxon>Pseudomonadota</taxon>
        <taxon>Alphaproteobacteria</taxon>
        <taxon>Hyphomicrobiales</taxon>
        <taxon>Methylobacteriaceae</taxon>
        <taxon>Methylobacterium</taxon>
    </lineage>
</organism>
<feature type="signal peptide" evidence="1">
    <location>
        <begin position="1"/>
        <end position="37"/>
    </location>
</feature>
<keyword evidence="3" id="KW-1185">Reference proteome</keyword>
<sequence>MIPSKGRPLLRWATGASACVLVLLGAGLPAQPGVAWAQEAASAVQDVTLTDVTLPLGDKVLKAPRVTVSGTRLSKDELLALIRPGPEPVAARLARLDAASLVIPDLRIEGAIKGARDTVSYSNVVAKDVRAGRIAELTATGAVLTVEGERKGAGSYGPLQATDLDLTALARLYGESGDGKGALQRIYGAFSVSDVAFVDTNGTAVKFARIQGRDLSARPVPGSWAGALAALTAPGLAEAPPATRAKLSGTVADLAEAVTLGSFEATGLSVQHTKGPSPLNLGIGLIRGGGSEASLEDITLTGNGIAAKAARLSLNGFSLAPTIAALRKLATTPDATDDDLRLLTPVIGTMALSDLSLDLSDDPAAAPRNPAAQDPAVKAVPTHFGLRTATVNFAPPREGVPTAGRIDLSGLTLPASAVAGVPGLGSLGLYGYADLDLKVVADTAWDAAAKELKFGEISISGKDMGTVRINGLLGGIGPEVFDPDAGVSGFAMLSATAKALDLTIENTGLFERFIAAQSKVLSLKPEELKQEYVTASLYGVPAILGNSAGAKAIGTAMSQFVSKPGTLFLSVRPKNGAGIGMLEFSAAPTPAAVLDRLTVDAKAN</sequence>
<dbReference type="EMBL" id="JAUFPX010000011">
    <property type="protein sequence ID" value="MDN3591493.1"/>
    <property type="molecule type" value="Genomic_DNA"/>
</dbReference>
<keyword evidence="1" id="KW-0732">Signal</keyword>